<evidence type="ECO:0000313" key="2">
    <source>
        <dbReference type="EMBL" id="TRY89762.1"/>
    </source>
</evidence>
<evidence type="ECO:0000256" key="1">
    <source>
        <dbReference type="SAM" id="MobiDB-lite"/>
    </source>
</evidence>
<evidence type="ECO:0000313" key="3">
    <source>
        <dbReference type="Proteomes" id="UP000316079"/>
    </source>
</evidence>
<keyword evidence="3" id="KW-1185">Reference proteome</keyword>
<reference evidence="2 3" key="1">
    <citation type="journal article" date="2019" name="Sci. Data">
        <title>Hybrid genome assembly and annotation of Danionella translucida.</title>
        <authorList>
            <person name="Kadobianskyi M."/>
            <person name="Schulze L."/>
            <person name="Schuelke M."/>
            <person name="Judkewitz B."/>
        </authorList>
    </citation>
    <scope>NUCLEOTIDE SEQUENCE [LARGE SCALE GENOMIC DNA]</scope>
    <source>
        <strain evidence="2 3">Bolton</strain>
    </source>
</reference>
<organism evidence="2 3">
    <name type="scientific">Danionella cerebrum</name>
    <dbReference type="NCBI Taxonomy" id="2873325"/>
    <lineage>
        <taxon>Eukaryota</taxon>
        <taxon>Metazoa</taxon>
        <taxon>Chordata</taxon>
        <taxon>Craniata</taxon>
        <taxon>Vertebrata</taxon>
        <taxon>Euteleostomi</taxon>
        <taxon>Actinopterygii</taxon>
        <taxon>Neopterygii</taxon>
        <taxon>Teleostei</taxon>
        <taxon>Ostariophysi</taxon>
        <taxon>Cypriniformes</taxon>
        <taxon>Danionidae</taxon>
        <taxon>Danioninae</taxon>
        <taxon>Danionella</taxon>
    </lineage>
</organism>
<protein>
    <submittedName>
        <fullName evidence="2">Uncharacterized protein</fullName>
    </submittedName>
</protein>
<accession>A0A553QIK4</accession>
<sequence length="317" mass="35818">MGWRFLSPLALCKQMSRTRRVRARSVLNSSFSIGVELNHSTLSEDTHSSGFIGKEQSTVADEETEDEDSSSTALRFCPCCQNTSISMRSPGLEATRRENLYPDGQPGQALMLGTDQNTSSLELWECKLKAVTRTPYLEIPVVKLLSTGLAAEVPAHSIDLLGSQTACATELLEGFAGVHLGYYGASFHIRYVSVNGKVHVSQKKIQNIMHLKKNMLWKEIEIHQETYFLHMVQFFLGAGLWEKADRQVVEQNRWAEPLRWYAVWPFFKGFLQLAHVTFMVRCGCWVPEDWQEGLDNGAVDDAESTPVCFWFRGKEAD</sequence>
<proteinExistence type="predicted"/>
<feature type="region of interest" description="Disordered" evidence="1">
    <location>
        <begin position="45"/>
        <end position="69"/>
    </location>
</feature>
<name>A0A553QIK4_9TELE</name>
<gene>
    <name evidence="2" type="ORF">DNTS_000009</name>
</gene>
<feature type="compositionally biased region" description="Acidic residues" evidence="1">
    <location>
        <begin position="60"/>
        <end position="69"/>
    </location>
</feature>
<dbReference type="EMBL" id="SRMA01025933">
    <property type="protein sequence ID" value="TRY89762.1"/>
    <property type="molecule type" value="Genomic_DNA"/>
</dbReference>
<dbReference type="AlphaFoldDB" id="A0A553QIK4"/>
<dbReference type="Proteomes" id="UP000316079">
    <property type="component" value="Unassembled WGS sequence"/>
</dbReference>
<comment type="caution">
    <text evidence="2">The sequence shown here is derived from an EMBL/GenBank/DDBJ whole genome shotgun (WGS) entry which is preliminary data.</text>
</comment>